<dbReference type="Proteomes" id="UP001437256">
    <property type="component" value="Unassembled WGS sequence"/>
</dbReference>
<evidence type="ECO:0000256" key="1">
    <source>
        <dbReference type="ARBA" id="ARBA00005964"/>
    </source>
</evidence>
<name>A0ABR2ZWT2_9AGAR</name>
<dbReference type="EC" id="3.1.1.-" evidence="3"/>
<evidence type="ECO:0000259" key="4">
    <source>
        <dbReference type="Pfam" id="PF00135"/>
    </source>
</evidence>
<dbReference type="InterPro" id="IPR029058">
    <property type="entry name" value="AB_hydrolase_fold"/>
</dbReference>
<keyword evidence="2 3" id="KW-0378">Hydrolase</keyword>
<reference evidence="5 6" key="1">
    <citation type="submission" date="2024-05" db="EMBL/GenBank/DDBJ databases">
        <title>A draft genome resource for the thread blight pathogen Marasmius tenuissimus strain MS-2.</title>
        <authorList>
            <person name="Yulfo-Soto G.E."/>
            <person name="Baruah I.K."/>
            <person name="Amoako-Attah I."/>
            <person name="Bukari Y."/>
            <person name="Meinhardt L.W."/>
            <person name="Bailey B.A."/>
            <person name="Cohen S.P."/>
        </authorList>
    </citation>
    <scope>NUCLEOTIDE SEQUENCE [LARGE SCALE GENOMIC DNA]</scope>
    <source>
        <strain evidence="5 6">MS-2</strain>
    </source>
</reference>
<evidence type="ECO:0000313" key="6">
    <source>
        <dbReference type="Proteomes" id="UP001437256"/>
    </source>
</evidence>
<keyword evidence="6" id="KW-1185">Reference proteome</keyword>
<feature type="domain" description="Carboxylesterase type B" evidence="4">
    <location>
        <begin position="2"/>
        <end position="203"/>
    </location>
</feature>
<evidence type="ECO:0000313" key="5">
    <source>
        <dbReference type="EMBL" id="KAL0065244.1"/>
    </source>
</evidence>
<dbReference type="Pfam" id="PF00135">
    <property type="entry name" value="COesterase"/>
    <property type="match status" value="1"/>
</dbReference>
<dbReference type="Gene3D" id="3.40.50.1820">
    <property type="entry name" value="alpha/beta hydrolase"/>
    <property type="match status" value="1"/>
</dbReference>
<proteinExistence type="inferred from homology"/>
<gene>
    <name evidence="5" type="ORF">AAF712_007755</name>
</gene>
<dbReference type="PROSITE" id="PS00122">
    <property type="entry name" value="CARBOXYLESTERASE_B_1"/>
    <property type="match status" value="1"/>
</dbReference>
<accession>A0ABR2ZWT2</accession>
<protein>
    <recommendedName>
        <fullName evidence="3">Carboxylic ester hydrolase</fullName>
        <ecNumber evidence="3">3.1.1.-</ecNumber>
    </recommendedName>
</protein>
<comment type="caution">
    <text evidence="5">The sequence shown here is derived from an EMBL/GenBank/DDBJ whole genome shotgun (WGS) entry which is preliminary data.</text>
</comment>
<dbReference type="SUPFAM" id="SSF53474">
    <property type="entry name" value="alpha/beta-Hydrolases"/>
    <property type="match status" value="1"/>
</dbReference>
<dbReference type="PANTHER" id="PTHR11559">
    <property type="entry name" value="CARBOXYLESTERASE"/>
    <property type="match status" value="1"/>
</dbReference>
<dbReference type="EMBL" id="JBBXMP010000050">
    <property type="protein sequence ID" value="KAL0065244.1"/>
    <property type="molecule type" value="Genomic_DNA"/>
</dbReference>
<sequence>MVVTHNYRLGPLGFAQGAEADRKGALNLAVRDQVAELEWVQGNICHFGGDKDKVTISGESAGAIMIGGQFLNPKFSKLVRAAIFEPGSADTPLEHTAEVREAVWTNFVASVPECASVANTYNTFDCLKTVNTSSIFQGLEAAINEADEQTPFNPTLDGPGGFLPDRPSRLWKQGRFARVPYIAGTNLDEGTFIITKDPNMDYGDRNLRSVLLGELSPPDVTREILNDTIDRILDWYPDIPALGSPYNTGNETFGLPRGYKRWTSIRKSVLLHSDRSRIDYVYALDGDVAFDSQRR</sequence>
<dbReference type="InterPro" id="IPR050309">
    <property type="entry name" value="Type-B_Carboxylest/Lipase"/>
</dbReference>
<dbReference type="InterPro" id="IPR002018">
    <property type="entry name" value="CarbesteraseB"/>
</dbReference>
<organism evidence="5 6">
    <name type="scientific">Marasmius tenuissimus</name>
    <dbReference type="NCBI Taxonomy" id="585030"/>
    <lineage>
        <taxon>Eukaryota</taxon>
        <taxon>Fungi</taxon>
        <taxon>Dikarya</taxon>
        <taxon>Basidiomycota</taxon>
        <taxon>Agaricomycotina</taxon>
        <taxon>Agaricomycetes</taxon>
        <taxon>Agaricomycetidae</taxon>
        <taxon>Agaricales</taxon>
        <taxon>Marasmiineae</taxon>
        <taxon>Marasmiaceae</taxon>
        <taxon>Marasmius</taxon>
    </lineage>
</organism>
<dbReference type="InterPro" id="IPR019826">
    <property type="entry name" value="Carboxylesterase_B_AS"/>
</dbReference>
<evidence type="ECO:0000256" key="2">
    <source>
        <dbReference type="ARBA" id="ARBA00022801"/>
    </source>
</evidence>
<evidence type="ECO:0000256" key="3">
    <source>
        <dbReference type="RuleBase" id="RU361235"/>
    </source>
</evidence>
<comment type="similarity">
    <text evidence="1 3">Belongs to the type-B carboxylesterase/lipase family.</text>
</comment>